<dbReference type="EMBL" id="QXFV01004523">
    <property type="protein sequence ID" value="KAE8969150.1"/>
    <property type="molecule type" value="Genomic_DNA"/>
</dbReference>
<organism evidence="2 3">
    <name type="scientific">Phytophthora rubi</name>
    <dbReference type="NCBI Taxonomy" id="129364"/>
    <lineage>
        <taxon>Eukaryota</taxon>
        <taxon>Sar</taxon>
        <taxon>Stramenopiles</taxon>
        <taxon>Oomycota</taxon>
        <taxon>Peronosporomycetes</taxon>
        <taxon>Peronosporales</taxon>
        <taxon>Peronosporaceae</taxon>
        <taxon>Phytophthora</taxon>
    </lineage>
</organism>
<gene>
    <name evidence="2" type="ORF">PR001_g27584</name>
</gene>
<name>A0A6A3HHV3_9STRA</name>
<feature type="region of interest" description="Disordered" evidence="1">
    <location>
        <begin position="32"/>
        <end position="59"/>
    </location>
</feature>
<reference evidence="2 3" key="1">
    <citation type="submission" date="2018-09" db="EMBL/GenBank/DDBJ databases">
        <title>Genomic investigation of the strawberry pathogen Phytophthora fragariae indicates pathogenicity is determined by transcriptional variation in three key races.</title>
        <authorList>
            <person name="Adams T.M."/>
            <person name="Armitage A.D."/>
            <person name="Sobczyk M.K."/>
            <person name="Bates H.J."/>
            <person name="Dunwell J.M."/>
            <person name="Nellist C.F."/>
            <person name="Harrison R.J."/>
        </authorList>
    </citation>
    <scope>NUCLEOTIDE SEQUENCE [LARGE SCALE GENOMIC DNA]</scope>
    <source>
        <strain evidence="2 3">SCRP249</strain>
    </source>
</reference>
<protein>
    <submittedName>
        <fullName evidence="2">Uncharacterized protein</fullName>
    </submittedName>
</protein>
<sequence length="90" mass="9733">MKGQVEQRIAATTAETVMILLLDPRTKFSVNSLIQPSKRGSDEEGKDGGAAQDDEADDTTERIVAAGNKLLVDGHRVRGPAEIRPTFNNL</sequence>
<proteinExistence type="predicted"/>
<dbReference type="Proteomes" id="UP000429607">
    <property type="component" value="Unassembled WGS sequence"/>
</dbReference>
<evidence type="ECO:0000313" key="2">
    <source>
        <dbReference type="EMBL" id="KAE8969150.1"/>
    </source>
</evidence>
<evidence type="ECO:0000256" key="1">
    <source>
        <dbReference type="SAM" id="MobiDB-lite"/>
    </source>
</evidence>
<evidence type="ECO:0000313" key="3">
    <source>
        <dbReference type="Proteomes" id="UP000429607"/>
    </source>
</evidence>
<accession>A0A6A3HHV3</accession>
<dbReference type="AlphaFoldDB" id="A0A6A3HHV3"/>
<comment type="caution">
    <text evidence="2">The sequence shown here is derived from an EMBL/GenBank/DDBJ whole genome shotgun (WGS) entry which is preliminary data.</text>
</comment>